<dbReference type="PATRIC" id="fig|1705561.3.peg.96"/>
<evidence type="ECO:0000313" key="2">
    <source>
        <dbReference type="EMBL" id="KOY17947.1"/>
    </source>
</evidence>
<proteinExistence type="predicted"/>
<dbReference type="Proteomes" id="UP000037688">
    <property type="component" value="Unassembled WGS sequence"/>
</dbReference>
<keyword evidence="1" id="KW-0812">Transmembrane</keyword>
<evidence type="ECO:0000313" key="3">
    <source>
        <dbReference type="Proteomes" id="UP000037688"/>
    </source>
</evidence>
<feature type="transmembrane region" description="Helical" evidence="1">
    <location>
        <begin position="17"/>
        <end position="36"/>
    </location>
</feature>
<keyword evidence="1" id="KW-1133">Transmembrane helix</keyword>
<evidence type="ECO:0000256" key="1">
    <source>
        <dbReference type="SAM" id="Phobius"/>
    </source>
</evidence>
<feature type="transmembrane region" description="Helical" evidence="1">
    <location>
        <begin position="186"/>
        <end position="203"/>
    </location>
</feature>
<reference evidence="2 3" key="1">
    <citation type="submission" date="2015-08" db="EMBL/GenBank/DDBJ databases">
        <title>Draft genome sequence of cellulolytic and xylanolytic Paenibacillus sp. A59, isolated from a decaying forest soil from Patagonia, Argentina.</title>
        <authorList>
            <person name="Ghio S."/>
            <person name="Caceres A.M."/>
            <person name="Talia P."/>
            <person name="Grasso D."/>
            <person name="Campos E."/>
        </authorList>
    </citation>
    <scope>NUCLEOTIDE SEQUENCE [LARGE SCALE GENOMIC DNA]</scope>
    <source>
        <strain evidence="2 3">A59</strain>
    </source>
</reference>
<evidence type="ECO:0008006" key="4">
    <source>
        <dbReference type="Google" id="ProtNLM"/>
    </source>
</evidence>
<gene>
    <name evidence="2" type="ORF">AMS66_03130</name>
</gene>
<feature type="transmembrane region" description="Helical" evidence="1">
    <location>
        <begin position="155"/>
        <end position="179"/>
    </location>
</feature>
<dbReference type="GO" id="GO:0140359">
    <property type="term" value="F:ABC-type transporter activity"/>
    <property type="evidence" value="ECO:0007669"/>
    <property type="project" value="InterPro"/>
</dbReference>
<organism evidence="2 3">
    <name type="scientific">Paenibacillus xylanivorans</name>
    <dbReference type="NCBI Taxonomy" id="1705561"/>
    <lineage>
        <taxon>Bacteria</taxon>
        <taxon>Bacillati</taxon>
        <taxon>Bacillota</taxon>
        <taxon>Bacilli</taxon>
        <taxon>Bacillales</taxon>
        <taxon>Paenibacillaceae</taxon>
        <taxon>Paenibacillus</taxon>
    </lineage>
</organism>
<dbReference type="PANTHER" id="PTHR37305">
    <property type="entry name" value="INTEGRAL MEMBRANE PROTEIN-RELATED"/>
    <property type="match status" value="1"/>
</dbReference>
<feature type="transmembrane region" description="Helical" evidence="1">
    <location>
        <begin position="232"/>
        <end position="254"/>
    </location>
</feature>
<dbReference type="RefSeq" id="WP_053779399.1">
    <property type="nucleotide sequence ID" value="NZ_LITU01000029.1"/>
</dbReference>
<sequence>MLSKPIFKQTLKANIKLWLIFTIIMTALHIILIAVFDASTISDMSGMVKDTPLANLLGEATFLGMLSKTFYGIQGVLLPIVFIIMTANSLIASQVDRGSMAYLLSTPTKRSTVVLTQAVYLITSLIVMILIITLAGYTSIHLFQGDVDINMTNYFMLNLGLFLLMFATSSISFFFSCVFNLTKNSLAWGAGIPMAFFLLKLMGDVDSSLEKLKYISMNALFDTHAILNGGNYTIQFVSLAVIGIVLYSLGIRVFKNKDLPL</sequence>
<protein>
    <recommendedName>
        <fullName evidence="4">ABC transporter permease</fullName>
    </recommendedName>
</protein>
<keyword evidence="1" id="KW-0472">Membrane</keyword>
<comment type="caution">
    <text evidence="2">The sequence shown here is derived from an EMBL/GenBank/DDBJ whole genome shotgun (WGS) entry which is preliminary data.</text>
</comment>
<feature type="transmembrane region" description="Helical" evidence="1">
    <location>
        <begin position="71"/>
        <end position="92"/>
    </location>
</feature>
<dbReference type="AlphaFoldDB" id="A0A0N0C5Z1"/>
<dbReference type="PANTHER" id="PTHR37305:SF2">
    <property type="entry name" value="BACITRACIN TRANSPORT PERMEASE PROTEIN BCRB"/>
    <property type="match status" value="1"/>
</dbReference>
<dbReference type="Pfam" id="PF12679">
    <property type="entry name" value="ABC2_membrane_2"/>
    <property type="match status" value="1"/>
</dbReference>
<dbReference type="OrthoDB" id="66636at2"/>
<feature type="transmembrane region" description="Helical" evidence="1">
    <location>
        <begin position="113"/>
        <end position="135"/>
    </location>
</feature>
<keyword evidence="3" id="KW-1185">Reference proteome</keyword>
<accession>A0A0N0C5Z1</accession>
<dbReference type="GO" id="GO:0005886">
    <property type="term" value="C:plasma membrane"/>
    <property type="evidence" value="ECO:0007669"/>
    <property type="project" value="UniProtKB-SubCell"/>
</dbReference>
<name>A0A0N0C5Z1_9BACL</name>
<dbReference type="EMBL" id="LITU01000029">
    <property type="protein sequence ID" value="KOY17947.1"/>
    <property type="molecule type" value="Genomic_DNA"/>
</dbReference>